<evidence type="ECO:0000313" key="7">
    <source>
        <dbReference type="Proteomes" id="UP001321498"/>
    </source>
</evidence>
<dbReference type="InterPro" id="IPR004839">
    <property type="entry name" value="Aminotransferase_I/II_large"/>
</dbReference>
<evidence type="ECO:0000256" key="2">
    <source>
        <dbReference type="ARBA" id="ARBA00022576"/>
    </source>
</evidence>
<dbReference type="Proteomes" id="UP001321498">
    <property type="component" value="Chromosome"/>
</dbReference>
<dbReference type="Gene3D" id="3.90.1150.10">
    <property type="entry name" value="Aspartate Aminotransferase, domain 1"/>
    <property type="match status" value="1"/>
</dbReference>
<feature type="domain" description="Aminotransferase class I/classII large" evidence="5">
    <location>
        <begin position="1"/>
        <end position="141"/>
    </location>
</feature>
<dbReference type="InterPro" id="IPR015421">
    <property type="entry name" value="PyrdxlP-dep_Trfase_major"/>
</dbReference>
<dbReference type="SUPFAM" id="SSF53383">
    <property type="entry name" value="PLP-dependent transferases"/>
    <property type="match status" value="1"/>
</dbReference>
<evidence type="ECO:0000259" key="5">
    <source>
        <dbReference type="Pfam" id="PF00155"/>
    </source>
</evidence>
<evidence type="ECO:0000256" key="4">
    <source>
        <dbReference type="ARBA" id="ARBA00022898"/>
    </source>
</evidence>
<accession>A0ABM8GAX7</accession>
<keyword evidence="2" id="KW-0032">Aminotransferase</keyword>
<evidence type="ECO:0000313" key="6">
    <source>
        <dbReference type="EMBL" id="BDZ45366.1"/>
    </source>
</evidence>
<dbReference type="EMBL" id="AP027731">
    <property type="protein sequence ID" value="BDZ45366.1"/>
    <property type="molecule type" value="Genomic_DNA"/>
</dbReference>
<dbReference type="PANTHER" id="PTHR42790:SF19">
    <property type="entry name" value="KYNURENINE_ALPHA-AMINOADIPATE AMINOTRANSFERASE, MITOCHONDRIAL"/>
    <property type="match status" value="1"/>
</dbReference>
<keyword evidence="4" id="KW-0663">Pyridoxal phosphate</keyword>
<dbReference type="Gene3D" id="3.40.640.10">
    <property type="entry name" value="Type I PLP-dependent aspartate aminotransferase-like (Major domain)"/>
    <property type="match status" value="1"/>
</dbReference>
<dbReference type="InterPro" id="IPR015424">
    <property type="entry name" value="PyrdxlP-dep_Trfase"/>
</dbReference>
<organism evidence="6 7">
    <name type="scientific">Naasia aerilata</name>
    <dbReference type="NCBI Taxonomy" id="1162966"/>
    <lineage>
        <taxon>Bacteria</taxon>
        <taxon>Bacillati</taxon>
        <taxon>Actinomycetota</taxon>
        <taxon>Actinomycetes</taxon>
        <taxon>Micrococcales</taxon>
        <taxon>Microbacteriaceae</taxon>
        <taxon>Naasia</taxon>
    </lineage>
</organism>
<dbReference type="InterPro" id="IPR015422">
    <property type="entry name" value="PyrdxlP-dep_Trfase_small"/>
</dbReference>
<dbReference type="InterPro" id="IPR050859">
    <property type="entry name" value="Class-I_PLP-dep_aminotransf"/>
</dbReference>
<evidence type="ECO:0000256" key="1">
    <source>
        <dbReference type="ARBA" id="ARBA00001933"/>
    </source>
</evidence>
<evidence type="ECO:0000256" key="3">
    <source>
        <dbReference type="ARBA" id="ARBA00022679"/>
    </source>
</evidence>
<dbReference type="PANTHER" id="PTHR42790">
    <property type="entry name" value="AMINOTRANSFERASE"/>
    <property type="match status" value="1"/>
</dbReference>
<comment type="cofactor">
    <cofactor evidence="1">
        <name>pyridoxal 5'-phosphate</name>
        <dbReference type="ChEBI" id="CHEBI:597326"/>
    </cofactor>
</comment>
<dbReference type="CDD" id="cd00609">
    <property type="entry name" value="AAT_like"/>
    <property type="match status" value="1"/>
</dbReference>
<gene>
    <name evidence="6" type="ORF">GCM10025866_12750</name>
</gene>
<dbReference type="Pfam" id="PF00155">
    <property type="entry name" value="Aminotran_1_2"/>
    <property type="match status" value="1"/>
</dbReference>
<sequence>MGWALAPHAIREKLVLAAESAILSPSSFSQLVVNEYLDTADWRAQIATFRDVYRERRDAMLSALTEHLPELSWTHPDGGFYVWVTLPPELDSKQMLPRAVTELVAYTPGTAFFADGTGTDYMRLSFCHPTPANIRVGIRRLANVVGGELDLLSTFSGTGPLRSVRADRHVLSPPSDLA</sequence>
<name>A0ABM8GAX7_9MICO</name>
<keyword evidence="7" id="KW-1185">Reference proteome</keyword>
<protein>
    <recommendedName>
        <fullName evidence="5">Aminotransferase class I/classII large domain-containing protein</fullName>
    </recommendedName>
</protein>
<proteinExistence type="predicted"/>
<reference evidence="7" key="1">
    <citation type="journal article" date="2019" name="Int. J. Syst. Evol. Microbiol.">
        <title>The Global Catalogue of Microorganisms (GCM) 10K type strain sequencing project: providing services to taxonomists for standard genome sequencing and annotation.</title>
        <authorList>
            <consortium name="The Broad Institute Genomics Platform"/>
            <consortium name="The Broad Institute Genome Sequencing Center for Infectious Disease"/>
            <person name="Wu L."/>
            <person name="Ma J."/>
        </authorList>
    </citation>
    <scope>NUCLEOTIDE SEQUENCE [LARGE SCALE GENOMIC DNA]</scope>
    <source>
        <strain evidence="7">NBRC 108725</strain>
    </source>
</reference>
<keyword evidence="3" id="KW-0808">Transferase</keyword>